<evidence type="ECO:0000256" key="2">
    <source>
        <dbReference type="ARBA" id="ARBA00022679"/>
    </source>
</evidence>
<dbReference type="InterPro" id="IPR012967">
    <property type="entry name" value="COMT_dimerisation"/>
</dbReference>
<sequence>MFTACELGIFDLLQESGSPLPSATIAERLHASKDGMERLLCACVGLKLLETEMSNMEACYKNTALSDTYLTKSSPKSFIPMMTYFSDKKYNYWNYLPDAVREGTSQHEKAYGIPSKHTFEVIYWEEDDILKFMRYMDSICRSCDRDVITAFDLSLFSKVCDLGGCSGVLAKQFIGVHPNSTVIIFDLPKIVQRAQKHFVSPEEHRIQFHEGMLVSQTW</sequence>
<dbReference type="InterPro" id="IPR016461">
    <property type="entry name" value="COMT-like"/>
</dbReference>
<dbReference type="Pfam" id="PF08100">
    <property type="entry name" value="Dimerisation"/>
    <property type="match status" value="1"/>
</dbReference>
<evidence type="ECO:0000256" key="7">
    <source>
        <dbReference type="ARBA" id="ARBA00040730"/>
    </source>
</evidence>
<dbReference type="PANTHER" id="PTHR43712:SF2">
    <property type="entry name" value="O-METHYLTRANSFERASE CICE"/>
    <property type="match status" value="1"/>
</dbReference>
<evidence type="ECO:0000256" key="5">
    <source>
        <dbReference type="ARBA" id="ARBA00037926"/>
    </source>
</evidence>
<evidence type="ECO:0000313" key="13">
    <source>
        <dbReference type="Proteomes" id="UP001066276"/>
    </source>
</evidence>
<dbReference type="EC" id="2.1.1.4" evidence="6"/>
<evidence type="ECO:0000256" key="9">
    <source>
        <dbReference type="ARBA" id="ARBA00043260"/>
    </source>
</evidence>
<protein>
    <recommendedName>
        <fullName evidence="7">Acetylserotonin O-methyltransferase</fullName>
        <ecNumber evidence="6">2.1.1.4</ecNumber>
    </recommendedName>
    <alternativeName>
        <fullName evidence="8">Hydroxyindole O-methyltransferase</fullName>
    </alternativeName>
</protein>
<dbReference type="PROSITE" id="PS51683">
    <property type="entry name" value="SAM_OMT_II"/>
    <property type="match status" value="1"/>
</dbReference>
<feature type="domain" description="O-methyltransferase C-terminal" evidence="10">
    <location>
        <begin position="93"/>
        <end position="214"/>
    </location>
</feature>
<proteinExistence type="predicted"/>
<comment type="pathway">
    <text evidence="5">Aromatic compound metabolism; melatonin biosynthesis; melatonin from serotonin: step 1/2.</text>
</comment>
<dbReference type="GO" id="GO:0032259">
    <property type="term" value="P:methylation"/>
    <property type="evidence" value="ECO:0007669"/>
    <property type="project" value="UniProtKB-KW"/>
</dbReference>
<dbReference type="EMBL" id="JANPWB010000012">
    <property type="protein sequence ID" value="KAJ1116253.1"/>
    <property type="molecule type" value="Genomic_DNA"/>
</dbReference>
<evidence type="ECO:0000256" key="6">
    <source>
        <dbReference type="ARBA" id="ARBA00039116"/>
    </source>
</evidence>
<accession>A0AAV7NPF2</accession>
<dbReference type="Gene3D" id="1.10.10.10">
    <property type="entry name" value="Winged helix-like DNA-binding domain superfamily/Winged helix DNA-binding domain"/>
    <property type="match status" value="1"/>
</dbReference>
<keyword evidence="13" id="KW-1185">Reference proteome</keyword>
<dbReference type="InterPro" id="IPR001077">
    <property type="entry name" value="COMT_C"/>
</dbReference>
<gene>
    <name evidence="12" type="ORF">NDU88_004469</name>
</gene>
<evidence type="ECO:0000256" key="8">
    <source>
        <dbReference type="ARBA" id="ARBA00043054"/>
    </source>
</evidence>
<evidence type="ECO:0000259" key="10">
    <source>
        <dbReference type="Pfam" id="PF00891"/>
    </source>
</evidence>
<evidence type="ECO:0000256" key="3">
    <source>
        <dbReference type="ARBA" id="ARBA00022691"/>
    </source>
</evidence>
<dbReference type="AlphaFoldDB" id="A0AAV7NPF2"/>
<dbReference type="InterPro" id="IPR036388">
    <property type="entry name" value="WH-like_DNA-bd_sf"/>
</dbReference>
<keyword evidence="9" id="KW-0471">Melatonin biosynthesis</keyword>
<dbReference type="SUPFAM" id="SSF46785">
    <property type="entry name" value="Winged helix' DNA-binding domain"/>
    <property type="match status" value="1"/>
</dbReference>
<evidence type="ECO:0000313" key="12">
    <source>
        <dbReference type="EMBL" id="KAJ1116253.1"/>
    </source>
</evidence>
<dbReference type="FunFam" id="1.10.10.10:FF:000358">
    <property type="entry name" value="Acetylserotonin O-methyltransferase"/>
    <property type="match status" value="1"/>
</dbReference>
<dbReference type="Proteomes" id="UP001066276">
    <property type="component" value="Chromosome 8"/>
</dbReference>
<dbReference type="InterPro" id="IPR029063">
    <property type="entry name" value="SAM-dependent_MTases_sf"/>
</dbReference>
<dbReference type="GO" id="GO:0046983">
    <property type="term" value="F:protein dimerization activity"/>
    <property type="evidence" value="ECO:0007669"/>
    <property type="project" value="InterPro"/>
</dbReference>
<evidence type="ECO:0000259" key="11">
    <source>
        <dbReference type="Pfam" id="PF08100"/>
    </source>
</evidence>
<feature type="domain" description="O-methyltransferase dimerisation" evidence="11">
    <location>
        <begin position="1"/>
        <end position="71"/>
    </location>
</feature>
<evidence type="ECO:0000256" key="4">
    <source>
        <dbReference type="ARBA" id="ARBA00037645"/>
    </source>
</evidence>
<evidence type="ECO:0000256" key="1">
    <source>
        <dbReference type="ARBA" id="ARBA00022603"/>
    </source>
</evidence>
<dbReference type="PANTHER" id="PTHR43712">
    <property type="entry name" value="PUTATIVE (AFU_ORTHOLOGUE AFUA_4G14580)-RELATED"/>
    <property type="match status" value="1"/>
</dbReference>
<dbReference type="Gene3D" id="3.40.50.150">
    <property type="entry name" value="Vaccinia Virus protein VP39"/>
    <property type="match status" value="1"/>
</dbReference>
<dbReference type="SUPFAM" id="SSF53335">
    <property type="entry name" value="S-adenosyl-L-methionine-dependent methyltransferases"/>
    <property type="match status" value="1"/>
</dbReference>
<reference evidence="12" key="1">
    <citation type="journal article" date="2022" name="bioRxiv">
        <title>Sequencing and chromosome-scale assembly of the giantPleurodeles waltlgenome.</title>
        <authorList>
            <person name="Brown T."/>
            <person name="Elewa A."/>
            <person name="Iarovenko S."/>
            <person name="Subramanian E."/>
            <person name="Araus A.J."/>
            <person name="Petzold A."/>
            <person name="Susuki M."/>
            <person name="Suzuki K.-i.T."/>
            <person name="Hayashi T."/>
            <person name="Toyoda A."/>
            <person name="Oliveira C."/>
            <person name="Osipova E."/>
            <person name="Leigh N.D."/>
            <person name="Simon A."/>
            <person name="Yun M.H."/>
        </authorList>
    </citation>
    <scope>NUCLEOTIDE SEQUENCE</scope>
    <source>
        <strain evidence="12">20211129_DDA</strain>
        <tissue evidence="12">Liver</tissue>
    </source>
</reference>
<keyword evidence="2" id="KW-0808">Transferase</keyword>
<comment type="function">
    <text evidence="4">Catalyzes the transfer of a methyl group onto N-acetylserotonin, producing melatonin (N-acetyl-5-methoxytryptamine).</text>
</comment>
<name>A0AAV7NPF2_PLEWA</name>
<comment type="caution">
    <text evidence="12">The sequence shown here is derived from an EMBL/GenBank/DDBJ whole genome shotgun (WGS) entry which is preliminary data.</text>
</comment>
<keyword evidence="1" id="KW-0489">Methyltransferase</keyword>
<organism evidence="12 13">
    <name type="scientific">Pleurodeles waltl</name>
    <name type="common">Iberian ribbed newt</name>
    <dbReference type="NCBI Taxonomy" id="8319"/>
    <lineage>
        <taxon>Eukaryota</taxon>
        <taxon>Metazoa</taxon>
        <taxon>Chordata</taxon>
        <taxon>Craniata</taxon>
        <taxon>Vertebrata</taxon>
        <taxon>Euteleostomi</taxon>
        <taxon>Amphibia</taxon>
        <taxon>Batrachia</taxon>
        <taxon>Caudata</taxon>
        <taxon>Salamandroidea</taxon>
        <taxon>Salamandridae</taxon>
        <taxon>Pleurodelinae</taxon>
        <taxon>Pleurodeles</taxon>
    </lineage>
</organism>
<dbReference type="InterPro" id="IPR036390">
    <property type="entry name" value="WH_DNA-bd_sf"/>
</dbReference>
<keyword evidence="3" id="KW-0949">S-adenosyl-L-methionine</keyword>
<dbReference type="GO" id="GO:0017096">
    <property type="term" value="F:acetylserotonin O-methyltransferase activity"/>
    <property type="evidence" value="ECO:0007669"/>
    <property type="project" value="UniProtKB-EC"/>
</dbReference>
<dbReference type="Pfam" id="PF00891">
    <property type="entry name" value="Methyltransf_2"/>
    <property type="match status" value="1"/>
</dbReference>
<dbReference type="GO" id="GO:0030187">
    <property type="term" value="P:melatonin biosynthetic process"/>
    <property type="evidence" value="ECO:0007669"/>
    <property type="project" value="UniProtKB-KW"/>
</dbReference>